<reference evidence="3" key="1">
    <citation type="journal article" date="2019" name="Int. J. Syst. Evol. Microbiol.">
        <title>The Global Catalogue of Microorganisms (GCM) 10K type strain sequencing project: providing services to taxonomists for standard genome sequencing and annotation.</title>
        <authorList>
            <consortium name="The Broad Institute Genomics Platform"/>
            <consortium name="The Broad Institute Genome Sequencing Center for Infectious Disease"/>
            <person name="Wu L."/>
            <person name="Ma J."/>
        </authorList>
    </citation>
    <scope>NUCLEOTIDE SEQUENCE [LARGE SCALE GENOMIC DNA]</scope>
    <source>
        <strain evidence="3">JCM 17938</strain>
    </source>
</reference>
<sequence>MGAVALTGALLTVAIPGGVAAAAPPTTGPDLGPGVLVFDPSMPQSDIQAAVDAVARQQVDDEMGTRRYALLFKPGVYGSAADPLKFQVGYYTEVAGLGRSPSDVTINGSVDVFNRCLAPDNCIALDNFWRSMSNLTINPAGGSGCRTNTEFWAVSQAAPLRRVKITGNTTLMDYCTAGPQYASGGFIADSAISTSVTSGSQQQFYVRGGSVGGWSNGVWNQVFSGVAGAPAQSFPKPPYTTLATTPASKERPYLYVDGSGAYKVFVPDAARNSQGTTWQAGPTPGHSLPLSSFFVAHPSDRVSKINSALARGRNLLLTPGVYDVAHSIAVKRAGTVVLGLGLATLTAQHGAVPLTVADVPGVDIAGLTVDAGPVESPALLRVGTPHAKGRSHGSDASRPTALQDVFFRIGGPHAGKAATSLVVDSDHTILDDIWAWRADHGTGVGWTRNTADTGVVVNGDDVTATGLFVEHYQKYNVVWNGERGRTVFFQNELPYDAPDQAAWRHGGVDGWAAYKVADGVRTHEAWGLGSYIYTNVDPSLHATNAFEVPVTPGVRMHDLLTVSLNKAGTIDHVINGIGDPVTPTYQGPTNVVAYP</sequence>
<dbReference type="Proteomes" id="UP001500212">
    <property type="component" value="Unassembled WGS sequence"/>
</dbReference>
<comment type="caution">
    <text evidence="2">The sequence shown here is derived from an EMBL/GenBank/DDBJ whole genome shotgun (WGS) entry which is preliminary data.</text>
</comment>
<evidence type="ECO:0000256" key="1">
    <source>
        <dbReference type="SAM" id="SignalP"/>
    </source>
</evidence>
<dbReference type="RefSeq" id="WP_345350230.1">
    <property type="nucleotide sequence ID" value="NZ_BAABHJ010000003.1"/>
</dbReference>
<dbReference type="EMBL" id="BAABHJ010000003">
    <property type="protein sequence ID" value="GAA4604245.1"/>
    <property type="molecule type" value="Genomic_DNA"/>
</dbReference>
<name>A0ABP8TCB0_9ACTN</name>
<keyword evidence="3" id="KW-1185">Reference proteome</keyword>
<organism evidence="2 3">
    <name type="scientific">Actinoallomurus liliacearum</name>
    <dbReference type="NCBI Taxonomy" id="1080073"/>
    <lineage>
        <taxon>Bacteria</taxon>
        <taxon>Bacillati</taxon>
        <taxon>Actinomycetota</taxon>
        <taxon>Actinomycetes</taxon>
        <taxon>Streptosporangiales</taxon>
        <taxon>Thermomonosporaceae</taxon>
        <taxon>Actinoallomurus</taxon>
    </lineage>
</organism>
<accession>A0ABP8TCB0</accession>
<protein>
    <submittedName>
        <fullName evidence="2">RICIN domain-containing protein</fullName>
    </submittedName>
</protein>
<proteinExistence type="predicted"/>
<gene>
    <name evidence="2" type="ORF">GCM10023195_14390</name>
</gene>
<dbReference type="CDD" id="cd23669">
    <property type="entry name" value="GH55_SacteLam55A-like"/>
    <property type="match status" value="1"/>
</dbReference>
<feature type="chain" id="PRO_5046185291" evidence="1">
    <location>
        <begin position="22"/>
        <end position="595"/>
    </location>
</feature>
<keyword evidence="1" id="KW-0732">Signal</keyword>
<evidence type="ECO:0000313" key="2">
    <source>
        <dbReference type="EMBL" id="GAA4604245.1"/>
    </source>
</evidence>
<dbReference type="InterPro" id="IPR059186">
    <property type="entry name" value="SACTE_4363"/>
</dbReference>
<feature type="signal peptide" evidence="1">
    <location>
        <begin position="1"/>
        <end position="21"/>
    </location>
</feature>
<dbReference type="InterPro" id="IPR012334">
    <property type="entry name" value="Pectin_lyas_fold"/>
</dbReference>
<evidence type="ECO:0000313" key="3">
    <source>
        <dbReference type="Proteomes" id="UP001500212"/>
    </source>
</evidence>
<dbReference type="Gene3D" id="2.160.20.10">
    <property type="entry name" value="Single-stranded right-handed beta-helix, Pectin lyase-like"/>
    <property type="match status" value="2"/>
</dbReference>